<keyword evidence="2" id="KW-0547">Nucleotide-binding</keyword>
<sequence>MIPRARLEDIDEAAIRQLIDHGVRESRTLDYKEQLDLSKDGRQALAEDVCAFANTVGGDLVFGIREADGVADEVMPLVIPNLDEELLKLTNFLRDVLEPRVTGSLLHRAVPLAAGAHVVVLRVGASPNAPHRVLRNNHFYLRHSGGKETMDIHAIRTAFAFADGLAERAFTFRNQRLDILRNHQGPCHLPVGPLVVVHVVPTLALTRRGAARRRRKVTMLCSSRRREATNR</sequence>
<dbReference type="EMBL" id="CP040077">
    <property type="protein sequence ID" value="QCP50235.1"/>
    <property type="molecule type" value="Genomic_DNA"/>
</dbReference>
<dbReference type="PANTHER" id="PTHR30595:SF6">
    <property type="entry name" value="SCHLAFEN ALBA-2 DOMAIN-CONTAINING PROTEIN"/>
    <property type="match status" value="1"/>
</dbReference>
<keyword evidence="2" id="KW-0067">ATP-binding</keyword>
<dbReference type="KEGG" id="tvl:FAZ95_14225"/>
<dbReference type="Gene3D" id="3.30.950.30">
    <property type="entry name" value="Schlafen, AAA domain"/>
    <property type="match status" value="1"/>
</dbReference>
<dbReference type="GO" id="GO:0005524">
    <property type="term" value="F:ATP binding"/>
    <property type="evidence" value="ECO:0007669"/>
    <property type="project" value="UniProtKB-KW"/>
</dbReference>
<name>A0A4P8IRB4_9BURK</name>
<reference evidence="2 3" key="1">
    <citation type="submission" date="2019-05" db="EMBL/GenBank/DDBJ databases">
        <title>Burkholderia sp. DHOD12, isolated from subtropical forest soil.</title>
        <authorList>
            <person name="Gao Z.-H."/>
            <person name="Qiu L.-H."/>
        </authorList>
    </citation>
    <scope>NUCLEOTIDE SEQUENCE [LARGE SCALE GENOMIC DNA]</scope>
    <source>
        <strain evidence="2 3">DHOD12</strain>
    </source>
</reference>
<dbReference type="AlphaFoldDB" id="A0A4P8IRB4"/>
<evidence type="ECO:0000313" key="3">
    <source>
        <dbReference type="Proteomes" id="UP000298656"/>
    </source>
</evidence>
<evidence type="ECO:0000313" key="2">
    <source>
        <dbReference type="EMBL" id="QCP50235.1"/>
    </source>
</evidence>
<feature type="domain" description="Schlafen AlbA-2" evidence="1">
    <location>
        <begin position="25"/>
        <end position="150"/>
    </location>
</feature>
<evidence type="ECO:0000259" key="1">
    <source>
        <dbReference type="Pfam" id="PF04326"/>
    </source>
</evidence>
<proteinExistence type="predicted"/>
<organism evidence="2 3">
    <name type="scientific">Trinickia violacea</name>
    <dbReference type="NCBI Taxonomy" id="2571746"/>
    <lineage>
        <taxon>Bacteria</taxon>
        <taxon>Pseudomonadati</taxon>
        <taxon>Pseudomonadota</taxon>
        <taxon>Betaproteobacteria</taxon>
        <taxon>Burkholderiales</taxon>
        <taxon>Burkholderiaceae</taxon>
        <taxon>Trinickia</taxon>
    </lineage>
</organism>
<accession>A0A4P8IRB4</accession>
<dbReference type="InterPro" id="IPR007421">
    <property type="entry name" value="Schlafen_AlbA_2_dom"/>
</dbReference>
<dbReference type="PANTHER" id="PTHR30595">
    <property type="entry name" value="GLPR-RELATED TRANSCRIPTIONAL REPRESSOR"/>
    <property type="match status" value="1"/>
</dbReference>
<gene>
    <name evidence="2" type="ORF">FAZ95_14225</name>
</gene>
<dbReference type="InterPro" id="IPR038461">
    <property type="entry name" value="Schlafen_AlbA_2_dom_sf"/>
</dbReference>
<dbReference type="RefSeq" id="WP_137333054.1">
    <property type="nucleotide sequence ID" value="NZ_CP040077.1"/>
</dbReference>
<dbReference type="Proteomes" id="UP000298656">
    <property type="component" value="Chromosome 1"/>
</dbReference>
<keyword evidence="3" id="KW-1185">Reference proteome</keyword>
<dbReference type="Pfam" id="PF04326">
    <property type="entry name" value="SLFN_AlbA_2"/>
    <property type="match status" value="1"/>
</dbReference>
<dbReference type="OrthoDB" id="8990343at2"/>
<protein>
    <submittedName>
        <fullName evidence="2">ATP-binding protein</fullName>
    </submittedName>
</protein>